<name>A0A182HJR5_ANOAR</name>
<dbReference type="GeneID" id="120897969"/>
<keyword evidence="3" id="KW-1185">Reference proteome</keyword>
<dbReference type="Proteomes" id="UP000075840">
    <property type="component" value="Unassembled WGS sequence"/>
</dbReference>
<dbReference type="EnsemblMetazoa" id="AARA001490-RA">
    <property type="protein sequence ID" value="AARA001490-PA"/>
    <property type="gene ID" value="AARA001490"/>
</dbReference>
<dbReference type="GO" id="GO:0005634">
    <property type="term" value="C:nucleus"/>
    <property type="evidence" value="ECO:0007669"/>
    <property type="project" value="InterPro"/>
</dbReference>
<protein>
    <submittedName>
        <fullName evidence="2">Uncharacterized protein</fullName>
    </submittedName>
</protein>
<organism evidence="2 3">
    <name type="scientific">Anopheles arabiensis</name>
    <name type="common">Mosquito</name>
    <dbReference type="NCBI Taxonomy" id="7173"/>
    <lineage>
        <taxon>Eukaryota</taxon>
        <taxon>Metazoa</taxon>
        <taxon>Ecdysozoa</taxon>
        <taxon>Arthropoda</taxon>
        <taxon>Hexapoda</taxon>
        <taxon>Insecta</taxon>
        <taxon>Pterygota</taxon>
        <taxon>Neoptera</taxon>
        <taxon>Endopterygota</taxon>
        <taxon>Diptera</taxon>
        <taxon>Nematocera</taxon>
        <taxon>Culicoidea</taxon>
        <taxon>Culicidae</taxon>
        <taxon>Anophelinae</taxon>
        <taxon>Anopheles</taxon>
    </lineage>
</organism>
<dbReference type="VEuPathDB" id="VectorBase:AARA21_011739"/>
<dbReference type="EMBL" id="APCN01002207">
    <property type="status" value="NOT_ANNOTATED_CDS"/>
    <property type="molecule type" value="Genomic_DNA"/>
</dbReference>
<dbReference type="VEuPathDB" id="VectorBase:AARA001490"/>
<dbReference type="GO" id="GO:0008270">
    <property type="term" value="F:zinc ion binding"/>
    <property type="evidence" value="ECO:0007669"/>
    <property type="project" value="InterPro"/>
</dbReference>
<evidence type="ECO:0000313" key="2">
    <source>
        <dbReference type="EnsemblMetazoa" id="AARA001490-PA"/>
    </source>
</evidence>
<dbReference type="InterPro" id="IPR012934">
    <property type="entry name" value="Znf_AD"/>
</dbReference>
<evidence type="ECO:0000256" key="1">
    <source>
        <dbReference type="SAM" id="MobiDB-lite"/>
    </source>
</evidence>
<dbReference type="KEGG" id="aara:120897969"/>
<sequence>MHSNLLVPSLNEESYCHFCFGGANVHAVFPLGRPDLLSIIDNIIGIHLTPEADETFSLCDGCIATMETFVTFRNKSRSNYETVREAKIMNEAMKRLQPLLQADSFNPIVSSSCTPVNGVQSNSVNTSSEEAQAHLNVTGAVHSTPVRANEPATNGVDGGSSSVRKRSFHPQSTDSVASAKKTKIISDKAAKNKNKFHHIREIMNRLRINRIREKDVFNDGLRSADSFVEKQESISNGFAPLVKQQAEKTHMINCKPCVVVLKRILMDNK</sequence>
<reference evidence="2" key="1">
    <citation type="submission" date="2022-08" db="UniProtKB">
        <authorList>
            <consortium name="EnsemblMetazoa"/>
        </authorList>
    </citation>
    <scope>IDENTIFICATION</scope>
    <source>
        <strain evidence="2">Dongola</strain>
    </source>
</reference>
<accession>A0A182HJR5</accession>
<evidence type="ECO:0000313" key="3">
    <source>
        <dbReference type="Proteomes" id="UP000075840"/>
    </source>
</evidence>
<feature type="region of interest" description="Disordered" evidence="1">
    <location>
        <begin position="145"/>
        <end position="181"/>
    </location>
</feature>
<dbReference type="SMART" id="SM00868">
    <property type="entry name" value="zf-AD"/>
    <property type="match status" value="1"/>
</dbReference>
<dbReference type="AlphaFoldDB" id="A0A182HJR5"/>
<proteinExistence type="predicted"/>
<dbReference type="RefSeq" id="XP_040159174.1">
    <property type="nucleotide sequence ID" value="XM_040303240.1"/>
</dbReference>